<keyword evidence="1" id="KW-0805">Transcription regulation</keyword>
<dbReference type="Proteomes" id="UP000682134">
    <property type="component" value="Unassembled WGS sequence"/>
</dbReference>
<evidence type="ECO:0000256" key="1">
    <source>
        <dbReference type="ARBA" id="ARBA00023015"/>
    </source>
</evidence>
<dbReference type="PRINTS" id="PR00032">
    <property type="entry name" value="HTHARAC"/>
</dbReference>
<gene>
    <name evidence="7" type="ORF">J5Y03_15295</name>
</gene>
<feature type="domain" description="HTH araC/xylS-type" evidence="5">
    <location>
        <begin position="148"/>
        <end position="246"/>
    </location>
</feature>
<dbReference type="SUPFAM" id="SSF46689">
    <property type="entry name" value="Homeodomain-like"/>
    <property type="match status" value="2"/>
</dbReference>
<dbReference type="Gene3D" id="3.40.50.2300">
    <property type="match status" value="1"/>
</dbReference>
<dbReference type="PROSITE" id="PS50110">
    <property type="entry name" value="RESPONSE_REGULATORY"/>
    <property type="match status" value="1"/>
</dbReference>
<proteinExistence type="predicted"/>
<dbReference type="SMART" id="SM00448">
    <property type="entry name" value="REC"/>
    <property type="match status" value="1"/>
</dbReference>
<dbReference type="InterPro" id="IPR009057">
    <property type="entry name" value="Homeodomain-like_sf"/>
</dbReference>
<organism evidence="7 8">
    <name type="scientific">Gottfriedia endophytica</name>
    <dbReference type="NCBI Taxonomy" id="2820819"/>
    <lineage>
        <taxon>Bacteria</taxon>
        <taxon>Bacillati</taxon>
        <taxon>Bacillota</taxon>
        <taxon>Bacilli</taxon>
        <taxon>Bacillales</taxon>
        <taxon>Bacillaceae</taxon>
        <taxon>Gottfriedia</taxon>
    </lineage>
</organism>
<dbReference type="InterPro" id="IPR001789">
    <property type="entry name" value="Sig_transdc_resp-reg_receiver"/>
</dbReference>
<dbReference type="SMART" id="SM00342">
    <property type="entry name" value="HTH_ARAC"/>
    <property type="match status" value="1"/>
</dbReference>
<dbReference type="PROSITE" id="PS01124">
    <property type="entry name" value="HTH_ARAC_FAMILY_2"/>
    <property type="match status" value="1"/>
</dbReference>
<dbReference type="InterPro" id="IPR018060">
    <property type="entry name" value="HTH_AraC"/>
</dbReference>
<dbReference type="AlphaFoldDB" id="A0A940NRM6"/>
<name>A0A940NRM6_9BACI</name>
<dbReference type="GO" id="GO:0000160">
    <property type="term" value="P:phosphorelay signal transduction system"/>
    <property type="evidence" value="ECO:0007669"/>
    <property type="project" value="InterPro"/>
</dbReference>
<evidence type="ECO:0000313" key="8">
    <source>
        <dbReference type="Proteomes" id="UP000682134"/>
    </source>
</evidence>
<dbReference type="EMBL" id="JAGIYQ010000012">
    <property type="protein sequence ID" value="MBP0726525.1"/>
    <property type="molecule type" value="Genomic_DNA"/>
</dbReference>
<dbReference type="SUPFAM" id="SSF52172">
    <property type="entry name" value="CheY-like"/>
    <property type="match status" value="1"/>
</dbReference>
<dbReference type="GO" id="GO:0003700">
    <property type="term" value="F:DNA-binding transcription factor activity"/>
    <property type="evidence" value="ECO:0007669"/>
    <property type="project" value="InterPro"/>
</dbReference>
<feature type="domain" description="Response regulatory" evidence="6">
    <location>
        <begin position="1"/>
        <end position="117"/>
    </location>
</feature>
<evidence type="ECO:0000256" key="2">
    <source>
        <dbReference type="ARBA" id="ARBA00023125"/>
    </source>
</evidence>
<protein>
    <submittedName>
        <fullName evidence="7">Response regulator</fullName>
    </submittedName>
</protein>
<keyword evidence="2" id="KW-0238">DNA-binding</keyword>
<evidence type="ECO:0000256" key="4">
    <source>
        <dbReference type="PROSITE-ProRule" id="PRU00169"/>
    </source>
</evidence>
<evidence type="ECO:0000256" key="3">
    <source>
        <dbReference type="ARBA" id="ARBA00023163"/>
    </source>
</evidence>
<reference evidence="7" key="1">
    <citation type="submission" date="2021-04" db="EMBL/GenBank/DDBJ databases">
        <title>Genome seq and assembly of Bacillus sp.</title>
        <authorList>
            <person name="Chhetri G."/>
        </authorList>
    </citation>
    <scope>NUCLEOTIDE SEQUENCE</scope>
    <source>
        <strain evidence="7">RG28</strain>
    </source>
</reference>
<dbReference type="InterPro" id="IPR020449">
    <property type="entry name" value="Tscrpt_reg_AraC-type_HTH"/>
</dbReference>
<evidence type="ECO:0000259" key="6">
    <source>
        <dbReference type="PROSITE" id="PS50110"/>
    </source>
</evidence>
<accession>A0A940NRM6</accession>
<keyword evidence="3" id="KW-0804">Transcription</keyword>
<evidence type="ECO:0000259" key="5">
    <source>
        <dbReference type="PROSITE" id="PS01124"/>
    </source>
</evidence>
<keyword evidence="8" id="KW-1185">Reference proteome</keyword>
<dbReference type="Gene3D" id="1.10.10.60">
    <property type="entry name" value="Homeodomain-like"/>
    <property type="match status" value="2"/>
</dbReference>
<keyword evidence="4" id="KW-0597">Phosphoprotein</keyword>
<dbReference type="PANTHER" id="PTHR43280:SF2">
    <property type="entry name" value="HTH-TYPE TRANSCRIPTIONAL REGULATOR EXSA"/>
    <property type="match status" value="1"/>
</dbReference>
<evidence type="ECO:0000313" key="7">
    <source>
        <dbReference type="EMBL" id="MBP0726525.1"/>
    </source>
</evidence>
<dbReference type="CDD" id="cd17536">
    <property type="entry name" value="REC_YesN-like"/>
    <property type="match status" value="1"/>
</dbReference>
<dbReference type="GO" id="GO:0043565">
    <property type="term" value="F:sequence-specific DNA binding"/>
    <property type="evidence" value="ECO:0007669"/>
    <property type="project" value="InterPro"/>
</dbReference>
<dbReference type="Pfam" id="PF12833">
    <property type="entry name" value="HTH_18"/>
    <property type="match status" value="1"/>
</dbReference>
<dbReference type="Pfam" id="PF00072">
    <property type="entry name" value="Response_reg"/>
    <property type="match status" value="1"/>
</dbReference>
<sequence length="255" mass="29200">MLIVDDETIVRKGLIATVDWQKYGMEVIADAPNGLRGWEEFLKHQPEIVITDIVMPEENGLVLSKKIKENFPKTKILLLSCHKDFEFAQEGLKIGASGYLLKTSFEDEDLNQFLSSFQDDILKESLLSPKPAFDHIHENVQHCPKVISTVMEYVISNLSEPISVNGIAEFVGMSRSHLSTLFKKKTGFSIHSFIEKKRIELSDHLLKTSSLTIQEIAEKVGIEDSKYFSKWYKKCTGFPPSKYRTKQKYTLHRTK</sequence>
<dbReference type="InterPro" id="IPR011006">
    <property type="entry name" value="CheY-like_superfamily"/>
</dbReference>
<dbReference type="PANTHER" id="PTHR43280">
    <property type="entry name" value="ARAC-FAMILY TRANSCRIPTIONAL REGULATOR"/>
    <property type="match status" value="1"/>
</dbReference>
<feature type="modified residue" description="4-aspartylphosphate" evidence="4">
    <location>
        <position position="52"/>
    </location>
</feature>
<comment type="caution">
    <text evidence="7">The sequence shown here is derived from an EMBL/GenBank/DDBJ whole genome shotgun (WGS) entry which is preliminary data.</text>
</comment>